<feature type="transmembrane region" description="Helical" evidence="1">
    <location>
        <begin position="103"/>
        <end position="125"/>
    </location>
</feature>
<evidence type="ECO:0000313" key="3">
    <source>
        <dbReference type="Proteomes" id="UP001337681"/>
    </source>
</evidence>
<evidence type="ECO:0000313" key="2">
    <source>
        <dbReference type="EMBL" id="MEE1884271.1"/>
    </source>
</evidence>
<reference evidence="2 3" key="1">
    <citation type="submission" date="2024-01" db="EMBL/GenBank/DDBJ databases">
        <title>Pedobacter sp. nov., isolated from oil-contaminated soil.</title>
        <authorList>
            <person name="Le N.T.T."/>
        </authorList>
    </citation>
    <scope>NUCLEOTIDE SEQUENCE [LARGE SCALE GENOMIC DNA]</scope>
    <source>
        <strain evidence="2 3">VNH31</strain>
    </source>
</reference>
<keyword evidence="1" id="KW-1133">Transmembrane helix</keyword>
<feature type="transmembrane region" description="Helical" evidence="1">
    <location>
        <begin position="61"/>
        <end position="82"/>
    </location>
</feature>
<accession>A0ABU7GZ60</accession>
<feature type="transmembrane region" description="Helical" evidence="1">
    <location>
        <begin position="186"/>
        <end position="205"/>
    </location>
</feature>
<keyword evidence="1" id="KW-0472">Membrane</keyword>
<dbReference type="RefSeq" id="WP_330145188.1">
    <property type="nucleotide sequence ID" value="NZ_JAZDQU010000001.1"/>
</dbReference>
<feature type="transmembrane region" description="Helical" evidence="1">
    <location>
        <begin position="230"/>
        <end position="250"/>
    </location>
</feature>
<proteinExistence type="predicted"/>
<evidence type="ECO:0000256" key="1">
    <source>
        <dbReference type="SAM" id="Phobius"/>
    </source>
</evidence>
<feature type="transmembrane region" description="Helical" evidence="1">
    <location>
        <begin position="21"/>
        <end position="41"/>
    </location>
</feature>
<dbReference type="EMBL" id="JAZDQU010000001">
    <property type="protein sequence ID" value="MEE1884271.1"/>
    <property type="molecule type" value="Genomic_DNA"/>
</dbReference>
<keyword evidence="3" id="KW-1185">Reference proteome</keyword>
<organism evidence="2 3">
    <name type="scientific">Pedobacter flavus</name>
    <dbReference type="NCBI Taxonomy" id="3113906"/>
    <lineage>
        <taxon>Bacteria</taxon>
        <taxon>Pseudomonadati</taxon>
        <taxon>Bacteroidota</taxon>
        <taxon>Sphingobacteriia</taxon>
        <taxon>Sphingobacteriales</taxon>
        <taxon>Sphingobacteriaceae</taxon>
        <taxon>Pedobacter</taxon>
    </lineage>
</organism>
<protein>
    <recommendedName>
        <fullName evidence="4">ABC transporter permease</fullName>
    </recommendedName>
</protein>
<feature type="transmembrane region" description="Helical" evidence="1">
    <location>
        <begin position="155"/>
        <end position="174"/>
    </location>
</feature>
<keyword evidence="1" id="KW-0812">Transmembrane</keyword>
<evidence type="ECO:0008006" key="4">
    <source>
        <dbReference type="Google" id="ProtNLM"/>
    </source>
</evidence>
<gene>
    <name evidence="2" type="ORF">VRU49_02450</name>
</gene>
<sequence length="258" mass="29803">MNNTFEMSRFGNLLRRQVQEFGKIYLISLGILVGVLVLIYFLNAPNYKNPSIEDLNMYFRYPTFITLCFLFISVTSSAYFASLGNKPRAIIEIMLPCSRIEKFLAGILFSAILTTISFLAIFFIMDQVMILYISSNMVEKQEILGFWQILKSSDAYPYFIYPSLVIFLLISSLYMTGSIYFEKYHFLKTSISLMIIISALSWAIFKTSRFLFDGKFRKQTTNVNLDGNELALIISGVLLLVTLFIWYVGFVRLKEKEV</sequence>
<dbReference type="Proteomes" id="UP001337681">
    <property type="component" value="Unassembled WGS sequence"/>
</dbReference>
<name>A0ABU7GZ60_9SPHI</name>
<comment type="caution">
    <text evidence="2">The sequence shown here is derived from an EMBL/GenBank/DDBJ whole genome shotgun (WGS) entry which is preliminary data.</text>
</comment>